<evidence type="ECO:0000313" key="5">
    <source>
        <dbReference type="Proteomes" id="UP000176527"/>
    </source>
</evidence>
<organism evidence="4 5">
    <name type="scientific">Candidatus Daviesbacteria bacterium RIFCSPHIGHO2_12_FULL_37_11</name>
    <dbReference type="NCBI Taxonomy" id="1797777"/>
    <lineage>
        <taxon>Bacteria</taxon>
        <taxon>Candidatus Daviesiibacteriota</taxon>
    </lineage>
</organism>
<dbReference type="InterPro" id="IPR022742">
    <property type="entry name" value="Hydrolase_4"/>
</dbReference>
<feature type="transmembrane region" description="Helical" evidence="2">
    <location>
        <begin position="6"/>
        <end position="30"/>
    </location>
</feature>
<dbReference type="GO" id="GO:0052689">
    <property type="term" value="F:carboxylic ester hydrolase activity"/>
    <property type="evidence" value="ECO:0007669"/>
    <property type="project" value="UniProtKB-ARBA"/>
</dbReference>
<dbReference type="SUPFAM" id="SSF53474">
    <property type="entry name" value="alpha/beta-Hydrolases"/>
    <property type="match status" value="1"/>
</dbReference>
<name>A0A1F5KAS3_9BACT</name>
<dbReference type="Proteomes" id="UP000176527">
    <property type="component" value="Unassembled WGS sequence"/>
</dbReference>
<evidence type="ECO:0000256" key="2">
    <source>
        <dbReference type="SAM" id="Phobius"/>
    </source>
</evidence>
<keyword evidence="2" id="KW-1133">Transmembrane helix</keyword>
<reference evidence="4 5" key="1">
    <citation type="journal article" date="2016" name="Nat. Commun.">
        <title>Thousands of microbial genomes shed light on interconnected biogeochemical processes in an aquifer system.</title>
        <authorList>
            <person name="Anantharaman K."/>
            <person name="Brown C.T."/>
            <person name="Hug L.A."/>
            <person name="Sharon I."/>
            <person name="Castelle C.J."/>
            <person name="Probst A.J."/>
            <person name="Thomas B.C."/>
            <person name="Singh A."/>
            <person name="Wilkins M.J."/>
            <person name="Karaoz U."/>
            <person name="Brodie E.L."/>
            <person name="Williams K.H."/>
            <person name="Hubbard S.S."/>
            <person name="Banfield J.F."/>
        </authorList>
    </citation>
    <scope>NUCLEOTIDE SEQUENCE [LARGE SCALE GENOMIC DNA]</scope>
</reference>
<evidence type="ECO:0000313" key="4">
    <source>
        <dbReference type="EMBL" id="OGE37701.1"/>
    </source>
</evidence>
<dbReference type="AlphaFoldDB" id="A0A1F5KAS3"/>
<feature type="domain" description="Serine aminopeptidase S33" evidence="3">
    <location>
        <begin position="132"/>
        <end position="244"/>
    </location>
</feature>
<evidence type="ECO:0000259" key="3">
    <source>
        <dbReference type="Pfam" id="PF12146"/>
    </source>
</evidence>
<dbReference type="PANTHER" id="PTHR22946:SF9">
    <property type="entry name" value="POLYKETIDE TRANSFERASE AF380"/>
    <property type="match status" value="1"/>
</dbReference>
<sequence>MRGFYGLSGISMLVVVSVLAGGIFAGVYFWKDSDSREILQTPVLEIQNKIIKPQITPTLLPASGQATPVPFYELTTPYLRNRSYQSQLGALEKVSENADYTSYLTSYTSDGLKINGQLTQPKGVKPDGGWPAVVFVHGYIPPAQYKTLQNYSQYVDFLAKNSLVVFKIDLRGHADSEGESGGAYFSSDYIIDTLNAYSALQSSDFVNPEEIGLWGHSMAGNVVFRAFVAKADIPAIVIWAGAVYTYSDFSDYSISDNSYQPLPEGSERRRKRVELFETYGDFDPKSEFWKQVPGTNYLDGVNGAVQVNHAVNDNVVSIEYSRNLMKILDGTEITHELQEYPSGGHNLTGASFPAAMEKTVEFLKKYL</sequence>
<keyword evidence="1" id="KW-0378">Hydrolase</keyword>
<dbReference type="Pfam" id="PF12146">
    <property type="entry name" value="Hydrolase_4"/>
    <property type="match status" value="1"/>
</dbReference>
<dbReference type="InterPro" id="IPR029058">
    <property type="entry name" value="AB_hydrolase_fold"/>
</dbReference>
<dbReference type="InterPro" id="IPR050261">
    <property type="entry name" value="FrsA_esterase"/>
</dbReference>
<comment type="caution">
    <text evidence="4">The sequence shown here is derived from an EMBL/GenBank/DDBJ whole genome shotgun (WGS) entry which is preliminary data.</text>
</comment>
<keyword evidence="2" id="KW-0472">Membrane</keyword>
<dbReference type="EMBL" id="MFDE01000038">
    <property type="protein sequence ID" value="OGE37701.1"/>
    <property type="molecule type" value="Genomic_DNA"/>
</dbReference>
<keyword evidence="2" id="KW-0812">Transmembrane</keyword>
<protein>
    <recommendedName>
        <fullName evidence="3">Serine aminopeptidase S33 domain-containing protein</fullName>
    </recommendedName>
</protein>
<dbReference type="PANTHER" id="PTHR22946">
    <property type="entry name" value="DIENELACTONE HYDROLASE DOMAIN-CONTAINING PROTEIN-RELATED"/>
    <property type="match status" value="1"/>
</dbReference>
<evidence type="ECO:0000256" key="1">
    <source>
        <dbReference type="ARBA" id="ARBA00022801"/>
    </source>
</evidence>
<gene>
    <name evidence="4" type="ORF">A3F00_04595</name>
</gene>
<accession>A0A1F5KAS3</accession>
<dbReference type="Gene3D" id="3.40.50.1820">
    <property type="entry name" value="alpha/beta hydrolase"/>
    <property type="match status" value="1"/>
</dbReference>
<proteinExistence type="predicted"/>